<sequence length="266" mass="27339">MSVPSATFAVWVSAWLNGSAAADDVLDALGHWADLHDVVAVGAQTADALEVPRRGEAGGTVAALLAALRRTGVTSGRAVLPVPGDVRGLGGRSEFAGTALHAGEAVVLHGAPLGLVPEPVADGVLRWTAFDIGDAPAAEHLPLGEAEHELTGAMRVAAGVLTELGVAKARKGVREELTARTAHRSAAPWPEGTPPRALRVLQRANEVSAILDLAGEDAPGAALSSSAARRRAEALKPLHDAVRLARLAAVDEAVRVFSQQPTDKQA</sequence>
<dbReference type="EMBL" id="MKQR01000007">
    <property type="protein sequence ID" value="OLR94578.1"/>
    <property type="molecule type" value="Genomic_DNA"/>
</dbReference>
<dbReference type="RefSeq" id="WP_075973956.1">
    <property type="nucleotide sequence ID" value="NZ_MKQR01000007.1"/>
</dbReference>
<organism evidence="1 2">
    <name type="scientific">Actinokineospora bangkokensis</name>
    <dbReference type="NCBI Taxonomy" id="1193682"/>
    <lineage>
        <taxon>Bacteria</taxon>
        <taxon>Bacillati</taxon>
        <taxon>Actinomycetota</taxon>
        <taxon>Actinomycetes</taxon>
        <taxon>Pseudonocardiales</taxon>
        <taxon>Pseudonocardiaceae</taxon>
        <taxon>Actinokineospora</taxon>
    </lineage>
</organism>
<protein>
    <submittedName>
        <fullName evidence="1">Uncharacterized protein</fullName>
    </submittedName>
</protein>
<dbReference type="AlphaFoldDB" id="A0A1Q9LRD7"/>
<gene>
    <name evidence="1" type="ORF">BJP25_12635</name>
</gene>
<dbReference type="Proteomes" id="UP000186040">
    <property type="component" value="Unassembled WGS sequence"/>
</dbReference>
<evidence type="ECO:0000313" key="2">
    <source>
        <dbReference type="Proteomes" id="UP000186040"/>
    </source>
</evidence>
<proteinExistence type="predicted"/>
<dbReference type="STRING" id="1193682.BJP25_12635"/>
<comment type="caution">
    <text evidence="1">The sequence shown here is derived from an EMBL/GenBank/DDBJ whole genome shotgun (WGS) entry which is preliminary data.</text>
</comment>
<evidence type="ECO:0000313" key="1">
    <source>
        <dbReference type="EMBL" id="OLR94578.1"/>
    </source>
</evidence>
<accession>A0A1Q9LRD7</accession>
<name>A0A1Q9LRD7_9PSEU</name>
<keyword evidence="2" id="KW-1185">Reference proteome</keyword>
<reference evidence="1 2" key="1">
    <citation type="submission" date="2016-10" db="EMBL/GenBank/DDBJ databases">
        <title>The Draft Genome Sequence of Actinokineospora bangkokensis 44EHWT reveals the biosynthetic pathway of antifungal compounds Thailandins with unusual extender unit butylmalonyl-CoA.</title>
        <authorList>
            <person name="Greule A."/>
            <person name="Intra B."/>
            <person name="Flemming S."/>
            <person name="Rommel M.G."/>
            <person name="Panbangred W."/>
            <person name="Bechthold A."/>
        </authorList>
    </citation>
    <scope>NUCLEOTIDE SEQUENCE [LARGE SCALE GENOMIC DNA]</scope>
    <source>
        <strain evidence="1 2">44EHW</strain>
    </source>
</reference>
<dbReference type="OrthoDB" id="5188961at2"/>